<dbReference type="EMBL" id="GGEC01092694">
    <property type="protein sequence ID" value="MBX73178.1"/>
    <property type="molecule type" value="Transcribed_RNA"/>
</dbReference>
<evidence type="ECO:0000313" key="1">
    <source>
        <dbReference type="EMBL" id="MBX73178.1"/>
    </source>
</evidence>
<reference evidence="1" key="1">
    <citation type="submission" date="2018-02" db="EMBL/GenBank/DDBJ databases">
        <title>Rhizophora mucronata_Transcriptome.</title>
        <authorList>
            <person name="Meera S.P."/>
            <person name="Sreeshan A."/>
            <person name="Augustine A."/>
        </authorList>
    </citation>
    <scope>NUCLEOTIDE SEQUENCE</scope>
    <source>
        <tissue evidence="1">Leaf</tissue>
    </source>
</reference>
<protein>
    <submittedName>
        <fullName evidence="1">Uncharacterized protein</fullName>
    </submittedName>
</protein>
<dbReference type="AlphaFoldDB" id="A0A2P2R1T8"/>
<sequence>MVALYDLGEAEHGWHACFITLIFAMGTEAETRVTHLVYEI</sequence>
<accession>A0A2P2R1T8</accession>
<proteinExistence type="predicted"/>
<organism evidence="1">
    <name type="scientific">Rhizophora mucronata</name>
    <name type="common">Asiatic mangrove</name>
    <dbReference type="NCBI Taxonomy" id="61149"/>
    <lineage>
        <taxon>Eukaryota</taxon>
        <taxon>Viridiplantae</taxon>
        <taxon>Streptophyta</taxon>
        <taxon>Embryophyta</taxon>
        <taxon>Tracheophyta</taxon>
        <taxon>Spermatophyta</taxon>
        <taxon>Magnoliopsida</taxon>
        <taxon>eudicotyledons</taxon>
        <taxon>Gunneridae</taxon>
        <taxon>Pentapetalae</taxon>
        <taxon>rosids</taxon>
        <taxon>fabids</taxon>
        <taxon>Malpighiales</taxon>
        <taxon>Rhizophoraceae</taxon>
        <taxon>Rhizophora</taxon>
    </lineage>
</organism>
<name>A0A2P2R1T8_RHIMU</name>